<proteinExistence type="predicted"/>
<keyword evidence="1" id="KW-1133">Transmembrane helix</keyword>
<dbReference type="SUPFAM" id="SSF50630">
    <property type="entry name" value="Acid proteases"/>
    <property type="match status" value="1"/>
</dbReference>
<evidence type="ECO:0000313" key="2">
    <source>
        <dbReference type="EMBL" id="SPF80181.1"/>
    </source>
</evidence>
<evidence type="ECO:0000256" key="1">
    <source>
        <dbReference type="SAM" id="Phobius"/>
    </source>
</evidence>
<dbReference type="Gene3D" id="2.40.70.10">
    <property type="entry name" value="Acid Proteases"/>
    <property type="match status" value="1"/>
</dbReference>
<evidence type="ECO:0000313" key="3">
    <source>
        <dbReference type="Proteomes" id="UP000244904"/>
    </source>
</evidence>
<dbReference type="OrthoDB" id="7595324at2"/>
<keyword evidence="1" id="KW-0812">Transmembrane</keyword>
<keyword evidence="3" id="KW-1185">Reference proteome</keyword>
<evidence type="ECO:0008006" key="4">
    <source>
        <dbReference type="Google" id="ProtNLM"/>
    </source>
</evidence>
<gene>
    <name evidence="2" type="ORF">PRI8871_01987</name>
</gene>
<dbReference type="GO" id="GO:0004190">
    <property type="term" value="F:aspartic-type endopeptidase activity"/>
    <property type="evidence" value="ECO:0007669"/>
    <property type="project" value="InterPro"/>
</dbReference>
<feature type="transmembrane region" description="Helical" evidence="1">
    <location>
        <begin position="37"/>
        <end position="56"/>
    </location>
</feature>
<dbReference type="InterPro" id="IPR034122">
    <property type="entry name" value="Retropepsin-like_bacterial"/>
</dbReference>
<dbReference type="CDD" id="cd05483">
    <property type="entry name" value="retropepsin_like_bacteria"/>
    <property type="match status" value="1"/>
</dbReference>
<dbReference type="EMBL" id="OMOJ01000003">
    <property type="protein sequence ID" value="SPF80181.1"/>
    <property type="molecule type" value="Genomic_DNA"/>
</dbReference>
<keyword evidence="1" id="KW-0472">Membrane</keyword>
<dbReference type="NCBIfam" id="TIGR02281">
    <property type="entry name" value="clan_AA_DTGA"/>
    <property type="match status" value="1"/>
</dbReference>
<feature type="transmembrane region" description="Helical" evidence="1">
    <location>
        <begin position="6"/>
        <end position="25"/>
    </location>
</feature>
<protein>
    <recommendedName>
        <fullName evidence="4">Peptidase A2 domain-containing protein</fullName>
    </recommendedName>
</protein>
<dbReference type="PROSITE" id="PS00141">
    <property type="entry name" value="ASP_PROTEASE"/>
    <property type="match status" value="1"/>
</dbReference>
<dbReference type="InterPro" id="IPR001969">
    <property type="entry name" value="Aspartic_peptidase_AS"/>
</dbReference>
<organism evidence="2 3">
    <name type="scientific">Pseudoprimorskyibacter insulae</name>
    <dbReference type="NCBI Taxonomy" id="1695997"/>
    <lineage>
        <taxon>Bacteria</taxon>
        <taxon>Pseudomonadati</taxon>
        <taxon>Pseudomonadota</taxon>
        <taxon>Alphaproteobacteria</taxon>
        <taxon>Rhodobacterales</taxon>
        <taxon>Paracoccaceae</taxon>
        <taxon>Pseudoprimorskyibacter</taxon>
    </lineage>
</organism>
<dbReference type="Pfam" id="PF13975">
    <property type="entry name" value="gag-asp_proteas"/>
    <property type="match status" value="1"/>
</dbReference>
<dbReference type="AlphaFoldDB" id="A0A2R8AVX1"/>
<reference evidence="3" key="1">
    <citation type="submission" date="2018-03" db="EMBL/GenBank/DDBJ databases">
        <authorList>
            <person name="Rodrigo-Torres L."/>
            <person name="Arahal R. D."/>
            <person name="Lucena T."/>
        </authorList>
    </citation>
    <scope>NUCLEOTIDE SEQUENCE [LARGE SCALE GENOMIC DNA]</scope>
    <source>
        <strain evidence="3">CECT 8871</strain>
    </source>
</reference>
<dbReference type="GO" id="GO:0006508">
    <property type="term" value="P:proteolysis"/>
    <property type="evidence" value="ECO:0007669"/>
    <property type="project" value="InterPro"/>
</dbReference>
<dbReference type="RefSeq" id="WP_108886053.1">
    <property type="nucleotide sequence ID" value="NZ_OMOJ01000003.1"/>
</dbReference>
<dbReference type="InterPro" id="IPR011969">
    <property type="entry name" value="Clan_AA_Asp_peptidase_C"/>
</dbReference>
<dbReference type="InterPro" id="IPR021109">
    <property type="entry name" value="Peptidase_aspartic_dom_sf"/>
</dbReference>
<accession>A0A2R8AVX1</accession>
<dbReference type="Proteomes" id="UP000244904">
    <property type="component" value="Unassembled WGS sequence"/>
</dbReference>
<name>A0A2R8AVX1_9RHOB</name>
<sequence>MSGEQFGNLTYLVLLLAMLSVGLIARGRGQIRQHLKAFGQWFVIIAIIAVGVGLWGDVRTRIIPQQTVFSEAGRIELPRAPDGHYYATLGINGAEIPFVIDTGASNMVLTQDDAKAAGVPLERLSYFGQANTANGTVRTAPIRLNDVSFGPFEDSNVRALVNQGDMDKSLLGMSYLQRFSRIEISNNTLILER</sequence>